<protein>
    <submittedName>
        <fullName evidence="1">Uncharacterized protein</fullName>
    </submittedName>
</protein>
<reference evidence="1 2" key="1">
    <citation type="journal article" date="2022" name="bioRxiv">
        <title>Genomics of Preaxostyla Flagellates Illuminates Evolutionary Transitions and the Path Towards Mitochondrial Loss.</title>
        <authorList>
            <person name="Novak L.V.F."/>
            <person name="Treitli S.C."/>
            <person name="Pyrih J."/>
            <person name="Halakuc P."/>
            <person name="Pipaliya S.V."/>
            <person name="Vacek V."/>
            <person name="Brzon O."/>
            <person name="Soukal P."/>
            <person name="Eme L."/>
            <person name="Dacks J.B."/>
            <person name="Karnkowska A."/>
            <person name="Elias M."/>
            <person name="Hampl V."/>
        </authorList>
    </citation>
    <scope>NUCLEOTIDE SEQUENCE [LARGE SCALE GENOMIC DNA]</scope>
    <source>
        <strain evidence="1">NAU3</strain>
        <tissue evidence="1">Gut</tissue>
    </source>
</reference>
<name>A0ABQ9Y950_9EUKA</name>
<dbReference type="EMBL" id="JARBJD010000024">
    <property type="protein sequence ID" value="KAK2960230.1"/>
    <property type="molecule type" value="Genomic_DNA"/>
</dbReference>
<gene>
    <name evidence="1" type="ORF">BLNAU_4783</name>
</gene>
<evidence type="ECO:0000313" key="2">
    <source>
        <dbReference type="Proteomes" id="UP001281761"/>
    </source>
</evidence>
<comment type="caution">
    <text evidence="1">The sequence shown here is derived from an EMBL/GenBank/DDBJ whole genome shotgun (WGS) entry which is preliminary data.</text>
</comment>
<accession>A0ABQ9Y950</accession>
<proteinExistence type="predicted"/>
<dbReference type="Proteomes" id="UP001281761">
    <property type="component" value="Unassembled WGS sequence"/>
</dbReference>
<sequence length="140" mass="15395">MRSVDQARLLFVRHICSGGLLSTRFKDAQTVVSSNFRGWPEICTTTDCMKAVVDSPLSLFLVRSDQIVTSASYESRIILACGSFCILSCKNACVTINELDDDLISSTCCLFTASHVYVDSIMKFRTCPRVVLAASEQVGH</sequence>
<organism evidence="1 2">
    <name type="scientific">Blattamonas nauphoetae</name>
    <dbReference type="NCBI Taxonomy" id="2049346"/>
    <lineage>
        <taxon>Eukaryota</taxon>
        <taxon>Metamonada</taxon>
        <taxon>Preaxostyla</taxon>
        <taxon>Oxymonadida</taxon>
        <taxon>Blattamonas</taxon>
    </lineage>
</organism>
<evidence type="ECO:0000313" key="1">
    <source>
        <dbReference type="EMBL" id="KAK2960230.1"/>
    </source>
</evidence>
<keyword evidence="2" id="KW-1185">Reference proteome</keyword>